<comment type="caution">
    <text evidence="3">The sequence shown here is derived from an EMBL/GenBank/DDBJ whole genome shotgun (WGS) entry which is preliminary data.</text>
</comment>
<dbReference type="Pfam" id="PF00296">
    <property type="entry name" value="Bac_luciferase"/>
    <property type="match status" value="1"/>
</dbReference>
<organism evidence="3 4">
    <name type="scientific">Rhizobium puerariae</name>
    <dbReference type="NCBI Taxonomy" id="1585791"/>
    <lineage>
        <taxon>Bacteria</taxon>
        <taxon>Pseudomonadati</taxon>
        <taxon>Pseudomonadota</taxon>
        <taxon>Alphaproteobacteria</taxon>
        <taxon>Hyphomicrobiales</taxon>
        <taxon>Rhizobiaceae</taxon>
        <taxon>Rhizobium/Agrobacterium group</taxon>
        <taxon>Rhizobium</taxon>
    </lineage>
</organism>
<keyword evidence="3" id="KW-0560">Oxidoreductase</keyword>
<evidence type="ECO:0000256" key="1">
    <source>
        <dbReference type="ARBA" id="ARBA00007789"/>
    </source>
</evidence>
<dbReference type="InterPro" id="IPR036661">
    <property type="entry name" value="Luciferase-like_sf"/>
</dbReference>
<evidence type="ECO:0000313" key="4">
    <source>
        <dbReference type="Proteomes" id="UP001589692"/>
    </source>
</evidence>
<protein>
    <submittedName>
        <fullName evidence="3">MsnO8 family LLM class oxidoreductase</fullName>
        <ecNumber evidence="3">1.-.-.-</ecNumber>
    </submittedName>
</protein>
<dbReference type="InterPro" id="IPR019949">
    <property type="entry name" value="CmoO-like"/>
</dbReference>
<sequence>MYTLSILDKSPIPPGKDALSALSGTVRLAKRADELGYHRFWVAEHHGSEELASSAPEVLISWILAKTSRIRVGSGGVMLQHYSPYKVAEVFNVLSCLAPDRIDLGVGKTPGGLPRSTEALQVYYKGKPGFTEQLGELNRFLDAAQSQERGDTAFAGPCPKIGAERFLLGASPESAQIAADFGWNFVFAGHLNGDEDNLKRSLDLYRQASGGRSPVVALAVYAAENAKLAAARVAELKIFKITLETGQSQLVGSLDRAKEFARQAGVEDYKVEERIPAVLYGTPATIRAELGRLSATYGIEEFVLDPPVVDAQERLACIELLAPKGVTLAA</sequence>
<dbReference type="NCBIfam" id="TIGR03558">
    <property type="entry name" value="oxido_grp_1"/>
    <property type="match status" value="1"/>
</dbReference>
<feature type="domain" description="Luciferase-like" evidence="2">
    <location>
        <begin position="14"/>
        <end position="291"/>
    </location>
</feature>
<keyword evidence="4" id="KW-1185">Reference proteome</keyword>
<dbReference type="RefSeq" id="WP_377263378.1">
    <property type="nucleotide sequence ID" value="NZ_JBHMAA010000019.1"/>
</dbReference>
<comment type="similarity">
    <text evidence="1">To bacterial alkanal monooxygenase alpha and beta chains.</text>
</comment>
<dbReference type="PANTHER" id="PTHR30137">
    <property type="entry name" value="LUCIFERASE-LIKE MONOOXYGENASE"/>
    <property type="match status" value="1"/>
</dbReference>
<dbReference type="Gene3D" id="3.20.20.30">
    <property type="entry name" value="Luciferase-like domain"/>
    <property type="match status" value="1"/>
</dbReference>
<dbReference type="InterPro" id="IPR050766">
    <property type="entry name" value="Bact_Lucif_Oxidored"/>
</dbReference>
<evidence type="ECO:0000313" key="3">
    <source>
        <dbReference type="EMBL" id="MFB9950730.1"/>
    </source>
</evidence>
<dbReference type="EMBL" id="JBHMAA010000019">
    <property type="protein sequence ID" value="MFB9950730.1"/>
    <property type="molecule type" value="Genomic_DNA"/>
</dbReference>
<reference evidence="3 4" key="1">
    <citation type="submission" date="2024-09" db="EMBL/GenBank/DDBJ databases">
        <authorList>
            <person name="Sun Q."/>
            <person name="Mori K."/>
        </authorList>
    </citation>
    <scope>NUCLEOTIDE SEQUENCE [LARGE SCALE GENOMIC DNA]</scope>
    <source>
        <strain evidence="3 4">TBRC 4938</strain>
    </source>
</reference>
<dbReference type="EC" id="1.-.-.-" evidence="3"/>
<dbReference type="SUPFAM" id="SSF51679">
    <property type="entry name" value="Bacterial luciferase-like"/>
    <property type="match status" value="1"/>
</dbReference>
<accession>A0ABV6AJD8</accession>
<dbReference type="InterPro" id="IPR011251">
    <property type="entry name" value="Luciferase-like_dom"/>
</dbReference>
<proteinExistence type="predicted"/>
<dbReference type="PANTHER" id="PTHR30137:SF20">
    <property type="entry name" value="N-ACETYL-S-ALKYLCYSTEINE MONOOXYGENASE"/>
    <property type="match status" value="1"/>
</dbReference>
<dbReference type="Proteomes" id="UP001589692">
    <property type="component" value="Unassembled WGS sequence"/>
</dbReference>
<name>A0ABV6AJD8_9HYPH</name>
<evidence type="ECO:0000259" key="2">
    <source>
        <dbReference type="Pfam" id="PF00296"/>
    </source>
</evidence>
<gene>
    <name evidence="3" type="ORF">ACFFP0_17900</name>
</gene>
<dbReference type="GO" id="GO:0016491">
    <property type="term" value="F:oxidoreductase activity"/>
    <property type="evidence" value="ECO:0007669"/>
    <property type="project" value="UniProtKB-KW"/>
</dbReference>